<dbReference type="EMBL" id="JAFLHG010000006">
    <property type="protein sequence ID" value="MBT8798099.1"/>
    <property type="molecule type" value="Genomic_DNA"/>
</dbReference>
<dbReference type="Gene3D" id="3.50.50.60">
    <property type="entry name" value="FAD/NAD(P)-binding domain"/>
    <property type="match status" value="1"/>
</dbReference>
<keyword evidence="1" id="KW-0560">Oxidoreductase</keyword>
<dbReference type="InterPro" id="IPR002938">
    <property type="entry name" value="FAD-bd"/>
</dbReference>
<evidence type="ECO:0000313" key="3">
    <source>
        <dbReference type="EMBL" id="MBT8798099.1"/>
    </source>
</evidence>
<dbReference type="Proteomes" id="UP000740605">
    <property type="component" value="Unassembled WGS sequence"/>
</dbReference>
<dbReference type="InterPro" id="IPR036188">
    <property type="entry name" value="FAD/NAD-bd_sf"/>
</dbReference>
<accession>A0ABS5XVB2</accession>
<evidence type="ECO:0000256" key="1">
    <source>
        <dbReference type="ARBA" id="ARBA00023002"/>
    </source>
</evidence>
<reference evidence="3 4" key="1">
    <citation type="submission" date="2021-03" db="EMBL/GenBank/DDBJ databases">
        <title>Microbacterium pauli sp. nov., isolated from microfiltered milk.</title>
        <authorList>
            <person name="Bellassi P."/>
            <person name="Fontana A."/>
            <person name="Callegari M.L."/>
            <person name="Lorenzo M."/>
            <person name="Cappa F."/>
        </authorList>
    </citation>
    <scope>NUCLEOTIDE SEQUENCE [LARGE SCALE GENOMIC DNA]</scope>
    <source>
        <strain evidence="3 4">DSM 18909</strain>
    </source>
</reference>
<protein>
    <submittedName>
        <fullName evidence="3">FAD-dependent monooxygenase</fullName>
    </submittedName>
</protein>
<dbReference type="GO" id="GO:0004497">
    <property type="term" value="F:monooxygenase activity"/>
    <property type="evidence" value="ECO:0007669"/>
    <property type="project" value="UniProtKB-KW"/>
</dbReference>
<dbReference type="PANTHER" id="PTHR43476:SF3">
    <property type="entry name" value="FAD-BINDING MONOOXYGENASE"/>
    <property type="match status" value="1"/>
</dbReference>
<dbReference type="PRINTS" id="PR00420">
    <property type="entry name" value="RNGMNOXGNASE"/>
</dbReference>
<proteinExistence type="predicted"/>
<evidence type="ECO:0000259" key="2">
    <source>
        <dbReference type="Pfam" id="PF01494"/>
    </source>
</evidence>
<organism evidence="3 4">
    <name type="scientific">Microbacterium flavum</name>
    <dbReference type="NCBI Taxonomy" id="415216"/>
    <lineage>
        <taxon>Bacteria</taxon>
        <taxon>Bacillati</taxon>
        <taxon>Actinomycetota</taxon>
        <taxon>Actinomycetes</taxon>
        <taxon>Micrococcales</taxon>
        <taxon>Microbacteriaceae</taxon>
        <taxon>Microbacterium</taxon>
    </lineage>
</organism>
<sequence length="407" mass="42478">MADVLIVGAGPVGVLLGAELARLGVPTVMLERRAEPGGGSRAVGVHGAALAAMEASGATDRLLAGARRVRVGEARRRGSSLGLVRFDRLRTRHPYVATLPQSATEAALAATAAAWGAPAVQRGAAVEALLPREDRVEVRGHVRDGMDGAAQAWEARIVVVAGGLRSRTLLPGDRFRIRTRRYSDRYLMTDAADLGDDGDRAVVHLDPDGVLESFPLPGSRRRYVAWMPPADDDDGRTARLRRAVAVRTGSDAAASAVTDATAFGVARSRLSALRADRVIAIGDTAHEVSPIGGQGMNLGLIDAVTLAPLLARWIRTDGDADAAGAALAALTVWERVRLRAADRAGAIAAVNTALGRPARSAGALGVRAALATPAGALLAHAYSMGFDPSTRMFATPRPRVPQGPVTW</sequence>
<gene>
    <name evidence="3" type="ORF">J0P97_08445</name>
</gene>
<keyword evidence="4" id="KW-1185">Reference proteome</keyword>
<dbReference type="InterPro" id="IPR050631">
    <property type="entry name" value="PheA/TfdB_FAD_monoxygenase"/>
</dbReference>
<name>A0ABS5XVB2_9MICO</name>
<keyword evidence="3" id="KW-0503">Monooxygenase</keyword>
<comment type="caution">
    <text evidence="3">The sequence shown here is derived from an EMBL/GenBank/DDBJ whole genome shotgun (WGS) entry which is preliminary data.</text>
</comment>
<feature type="domain" description="FAD-binding" evidence="2">
    <location>
        <begin position="2"/>
        <end position="319"/>
    </location>
</feature>
<dbReference type="SUPFAM" id="SSF51905">
    <property type="entry name" value="FAD/NAD(P)-binding domain"/>
    <property type="match status" value="1"/>
</dbReference>
<dbReference type="Gene3D" id="3.30.70.2450">
    <property type="match status" value="1"/>
</dbReference>
<dbReference type="PANTHER" id="PTHR43476">
    <property type="entry name" value="3-(3-HYDROXY-PHENYL)PROPIONATE/3-HYDROXYCINNAMIC ACID HYDROXYLASE"/>
    <property type="match status" value="1"/>
</dbReference>
<dbReference type="Pfam" id="PF01494">
    <property type="entry name" value="FAD_binding_3"/>
    <property type="match status" value="1"/>
</dbReference>
<evidence type="ECO:0000313" key="4">
    <source>
        <dbReference type="Proteomes" id="UP000740605"/>
    </source>
</evidence>